<keyword evidence="2" id="KW-1185">Reference proteome</keyword>
<protein>
    <submittedName>
        <fullName evidence="1">Uncharacterized protein</fullName>
    </submittedName>
</protein>
<reference evidence="1 2" key="1">
    <citation type="submission" date="2020-02" db="EMBL/GenBank/DDBJ databases">
        <authorList>
            <person name="Ma Q."/>
            <person name="Huang Y."/>
            <person name="Song X."/>
            <person name="Pei D."/>
        </authorList>
    </citation>
    <scope>NUCLEOTIDE SEQUENCE [LARGE SCALE GENOMIC DNA]</scope>
    <source>
        <strain evidence="1">Sxm20200214</strain>
        <tissue evidence="1">Leaf</tissue>
    </source>
</reference>
<name>A0A8X8ANG3_BRACI</name>
<gene>
    <name evidence="1" type="ORF">Bca52824_027645</name>
</gene>
<comment type="caution">
    <text evidence="1">The sequence shown here is derived from an EMBL/GenBank/DDBJ whole genome shotgun (WGS) entry which is preliminary data.</text>
</comment>
<dbReference type="EMBL" id="JAAMPC010000006">
    <property type="protein sequence ID" value="KAG2307897.1"/>
    <property type="molecule type" value="Genomic_DNA"/>
</dbReference>
<organism evidence="1 2">
    <name type="scientific">Brassica carinata</name>
    <name type="common">Ethiopian mustard</name>
    <name type="synonym">Abyssinian cabbage</name>
    <dbReference type="NCBI Taxonomy" id="52824"/>
    <lineage>
        <taxon>Eukaryota</taxon>
        <taxon>Viridiplantae</taxon>
        <taxon>Streptophyta</taxon>
        <taxon>Embryophyta</taxon>
        <taxon>Tracheophyta</taxon>
        <taxon>Spermatophyta</taxon>
        <taxon>Magnoliopsida</taxon>
        <taxon>eudicotyledons</taxon>
        <taxon>Gunneridae</taxon>
        <taxon>Pentapetalae</taxon>
        <taxon>rosids</taxon>
        <taxon>malvids</taxon>
        <taxon>Brassicales</taxon>
        <taxon>Brassicaceae</taxon>
        <taxon>Brassiceae</taxon>
        <taxon>Brassica</taxon>
    </lineage>
</organism>
<sequence>MDTWPIQNTGFRQGFRVVRESLTRFGGRRTTTLFLGSASSPAKTTRTDGLNYHQPWVIGVQEELEP</sequence>
<dbReference type="Proteomes" id="UP000886595">
    <property type="component" value="Unassembled WGS sequence"/>
</dbReference>
<evidence type="ECO:0000313" key="2">
    <source>
        <dbReference type="Proteomes" id="UP000886595"/>
    </source>
</evidence>
<accession>A0A8X8ANG3</accession>
<evidence type="ECO:0000313" key="1">
    <source>
        <dbReference type="EMBL" id="KAG2307897.1"/>
    </source>
</evidence>
<dbReference type="AlphaFoldDB" id="A0A8X8ANG3"/>
<proteinExistence type="predicted"/>